<organism evidence="1 2">
    <name type="scientific">Microbacterium bovistercoris</name>
    <dbReference type="NCBI Taxonomy" id="2293570"/>
    <lineage>
        <taxon>Bacteria</taxon>
        <taxon>Bacillati</taxon>
        <taxon>Actinomycetota</taxon>
        <taxon>Actinomycetes</taxon>
        <taxon>Micrococcales</taxon>
        <taxon>Microbacteriaceae</taxon>
        <taxon>Microbacterium</taxon>
    </lineage>
</organism>
<reference evidence="1 2" key="1">
    <citation type="submission" date="2018-08" db="EMBL/GenBank/DDBJ databases">
        <title>Isolation, diversity and antifungal activity of Actinobacteria from cow dung.</title>
        <authorList>
            <person name="Ling L."/>
        </authorList>
    </citation>
    <scope>NUCLEOTIDE SEQUENCE [LARGE SCALE GENOMIC DNA]</scope>
    <source>
        <strain evidence="1 2">NEAU-LLE</strain>
    </source>
</reference>
<evidence type="ECO:0000313" key="2">
    <source>
        <dbReference type="Proteomes" id="UP000262172"/>
    </source>
</evidence>
<dbReference type="GO" id="GO:0016740">
    <property type="term" value="F:transferase activity"/>
    <property type="evidence" value="ECO:0007669"/>
    <property type="project" value="UniProtKB-KW"/>
</dbReference>
<dbReference type="AlphaFoldDB" id="A0A371NWN4"/>
<protein>
    <submittedName>
        <fullName evidence="1">Glycosyltransferase family 1 protein</fullName>
    </submittedName>
</protein>
<evidence type="ECO:0000313" key="1">
    <source>
        <dbReference type="EMBL" id="REJ07581.1"/>
    </source>
</evidence>
<dbReference type="Gene3D" id="3.40.50.2000">
    <property type="entry name" value="Glycogen Phosphorylase B"/>
    <property type="match status" value="2"/>
</dbReference>
<dbReference type="Proteomes" id="UP000262172">
    <property type="component" value="Unassembled WGS sequence"/>
</dbReference>
<proteinExistence type="predicted"/>
<sequence>MTRPRLLIVSFSTIVADARVLKQVRRFRDDLDVHTLGYGPAPDGVVSHIRVPDTLPIWRYDRAAVMLRRYRWAYWNNAAIAFASAALKDSRWDVVLANDVDAVGLALAQHSEQGVHVDLHEYAPRQKEDVLKWRLFVAPFVRWMCREFVLRADSVTTLGQGIADEYQRVYGIRAEVVTNAAPYHALEATTVSNPIRLVHSGACLRDRNLMLMAKAAMATDVDVTLDFFLTPNDPTHLVELKSFAATTDGRVRVHDPVPYDQLIRTLNRYDVGVFLLPPVNFNYRWALPNKFFDFVQARLGVVIGPSPEMARVLDARGFGAVAEEFSADALTRVLNTLSAGLVATWKQAADAAAPELSGESETEVWARAIDRLLSVQARGEQP</sequence>
<comment type="caution">
    <text evidence="1">The sequence shown here is derived from an EMBL/GenBank/DDBJ whole genome shotgun (WGS) entry which is preliminary data.</text>
</comment>
<gene>
    <name evidence="1" type="ORF">DY023_02770</name>
</gene>
<name>A0A371NWN4_9MICO</name>
<dbReference type="OrthoDB" id="9813214at2"/>
<dbReference type="RefSeq" id="WP_116240826.1">
    <property type="nucleotide sequence ID" value="NZ_QUAB01000015.1"/>
</dbReference>
<dbReference type="SUPFAM" id="SSF53756">
    <property type="entry name" value="UDP-Glycosyltransferase/glycogen phosphorylase"/>
    <property type="match status" value="1"/>
</dbReference>
<keyword evidence="1" id="KW-0808">Transferase</keyword>
<dbReference type="EMBL" id="QUAB01000015">
    <property type="protein sequence ID" value="REJ07581.1"/>
    <property type="molecule type" value="Genomic_DNA"/>
</dbReference>
<accession>A0A371NWN4</accession>
<keyword evidence="2" id="KW-1185">Reference proteome</keyword>